<accession>A0AAU7FF74</accession>
<dbReference type="KEGG" id="cmav:ABHF33_07210"/>
<dbReference type="Pfam" id="PF00873">
    <property type="entry name" value="ACR_tran"/>
    <property type="match status" value="1"/>
</dbReference>
<proteinExistence type="predicted"/>
<gene>
    <name evidence="1" type="ORF">ABHF33_07210</name>
</gene>
<evidence type="ECO:0000313" key="1">
    <source>
        <dbReference type="EMBL" id="XBM02348.1"/>
    </source>
</evidence>
<dbReference type="Gene3D" id="3.30.70.1440">
    <property type="entry name" value="Multidrug efflux transporter AcrB pore domain"/>
    <property type="match status" value="1"/>
</dbReference>
<dbReference type="Gene3D" id="3.30.70.1430">
    <property type="entry name" value="Multidrug efflux transporter AcrB pore domain"/>
    <property type="match status" value="1"/>
</dbReference>
<reference evidence="1" key="1">
    <citation type="submission" date="2024-05" db="EMBL/GenBank/DDBJ databases">
        <authorList>
            <person name="Yang L."/>
            <person name="Pan L."/>
        </authorList>
    </citation>
    <scope>NUCLEOTIDE SEQUENCE</scope>
    <source>
        <strain evidence="1">FCG-7</strain>
    </source>
</reference>
<name>A0AAU7FF74_9NEIS</name>
<dbReference type="Gene3D" id="1.20.1640.10">
    <property type="entry name" value="Multidrug efflux transporter AcrB transmembrane domain"/>
    <property type="match status" value="1"/>
</dbReference>
<protein>
    <submittedName>
        <fullName evidence="1">Efflux RND transporter permease subunit</fullName>
    </submittedName>
</protein>
<dbReference type="AlphaFoldDB" id="A0AAU7FF74"/>
<organism evidence="1">
    <name type="scientific">Chitinibacter mangrovi</name>
    <dbReference type="NCBI Taxonomy" id="3153927"/>
    <lineage>
        <taxon>Bacteria</taxon>
        <taxon>Pseudomonadati</taxon>
        <taxon>Pseudomonadota</taxon>
        <taxon>Betaproteobacteria</taxon>
        <taxon>Neisseriales</taxon>
        <taxon>Chitinibacteraceae</taxon>
        <taxon>Chitinibacter</taxon>
    </lineage>
</organism>
<dbReference type="InterPro" id="IPR001036">
    <property type="entry name" value="Acrflvin-R"/>
</dbReference>
<dbReference type="PANTHER" id="PTHR32063">
    <property type="match status" value="1"/>
</dbReference>
<sequence>MLCSYFCLALWPVSRLGGEFLPPLDEGDLLYMPSALPGLSAQKASELLQQTNRMIKTVPEVARVSGKAGRAETATDPAPLEMFETTIQFKPRDQWRPGMTPKKLIEELDKAVKVPGMANIWVPPIRNRIDMLATGIKSPIGVKIAGSNLDDLDKIAQQAGNHRQNGAWC</sequence>
<dbReference type="EMBL" id="CP157355">
    <property type="protein sequence ID" value="XBM02348.1"/>
    <property type="molecule type" value="Genomic_DNA"/>
</dbReference>
<dbReference type="RefSeq" id="WP_348946613.1">
    <property type="nucleotide sequence ID" value="NZ_CP157355.1"/>
</dbReference>
<dbReference type="PANTHER" id="PTHR32063:SF19">
    <property type="entry name" value="CATION EFFLUX SYSTEM PROTEIN CUSA"/>
    <property type="match status" value="1"/>
</dbReference>
<dbReference type="GO" id="GO:0005886">
    <property type="term" value="C:plasma membrane"/>
    <property type="evidence" value="ECO:0007669"/>
    <property type="project" value="TreeGrafter"/>
</dbReference>
<dbReference type="GO" id="GO:0042910">
    <property type="term" value="F:xenobiotic transmembrane transporter activity"/>
    <property type="evidence" value="ECO:0007669"/>
    <property type="project" value="TreeGrafter"/>
</dbReference>